<feature type="non-terminal residue" evidence="2">
    <location>
        <position position="1"/>
    </location>
</feature>
<sequence>MMKNCYLPDQGLNQVEYTSNSGSDGYYSCKEEATSYKSPECQQKNLPDEFLKILAQERNEIREVQKKTEVQLELLIKLATLIIEHLTNSLSSNKKDKMLAVTLRSEKQLEKSSPVINQAPSEIPKGADD</sequence>
<evidence type="ECO:0000313" key="2">
    <source>
        <dbReference type="EMBL" id="MED6200313.1"/>
    </source>
</evidence>
<feature type="region of interest" description="Disordered" evidence="1">
    <location>
        <begin position="107"/>
        <end position="129"/>
    </location>
</feature>
<proteinExistence type="predicted"/>
<gene>
    <name evidence="2" type="ORF">PIB30_083833</name>
</gene>
<comment type="caution">
    <text evidence="2">The sequence shown here is derived from an EMBL/GenBank/DDBJ whole genome shotgun (WGS) entry which is preliminary data.</text>
</comment>
<dbReference type="Proteomes" id="UP001341840">
    <property type="component" value="Unassembled WGS sequence"/>
</dbReference>
<protein>
    <submittedName>
        <fullName evidence="2">Uncharacterized protein</fullName>
    </submittedName>
</protein>
<reference evidence="2 3" key="1">
    <citation type="journal article" date="2023" name="Plants (Basel)">
        <title>Bridging the Gap: Combining Genomics and Transcriptomics Approaches to Understand Stylosanthes scabra, an Orphan Legume from the Brazilian Caatinga.</title>
        <authorList>
            <person name="Ferreira-Neto J.R.C."/>
            <person name="da Silva M.D."/>
            <person name="Binneck E."/>
            <person name="de Melo N.F."/>
            <person name="da Silva R.H."/>
            <person name="de Melo A.L.T.M."/>
            <person name="Pandolfi V."/>
            <person name="Bustamante F.O."/>
            <person name="Brasileiro-Vidal A.C."/>
            <person name="Benko-Iseppon A.M."/>
        </authorList>
    </citation>
    <scope>NUCLEOTIDE SEQUENCE [LARGE SCALE GENOMIC DNA]</scope>
    <source>
        <tissue evidence="2">Leaves</tissue>
    </source>
</reference>
<accession>A0ABU6XUQ6</accession>
<evidence type="ECO:0000313" key="3">
    <source>
        <dbReference type="Proteomes" id="UP001341840"/>
    </source>
</evidence>
<keyword evidence="3" id="KW-1185">Reference proteome</keyword>
<name>A0ABU6XUQ6_9FABA</name>
<evidence type="ECO:0000256" key="1">
    <source>
        <dbReference type="SAM" id="MobiDB-lite"/>
    </source>
</evidence>
<organism evidence="2 3">
    <name type="scientific">Stylosanthes scabra</name>
    <dbReference type="NCBI Taxonomy" id="79078"/>
    <lineage>
        <taxon>Eukaryota</taxon>
        <taxon>Viridiplantae</taxon>
        <taxon>Streptophyta</taxon>
        <taxon>Embryophyta</taxon>
        <taxon>Tracheophyta</taxon>
        <taxon>Spermatophyta</taxon>
        <taxon>Magnoliopsida</taxon>
        <taxon>eudicotyledons</taxon>
        <taxon>Gunneridae</taxon>
        <taxon>Pentapetalae</taxon>
        <taxon>rosids</taxon>
        <taxon>fabids</taxon>
        <taxon>Fabales</taxon>
        <taxon>Fabaceae</taxon>
        <taxon>Papilionoideae</taxon>
        <taxon>50 kb inversion clade</taxon>
        <taxon>dalbergioids sensu lato</taxon>
        <taxon>Dalbergieae</taxon>
        <taxon>Pterocarpus clade</taxon>
        <taxon>Stylosanthes</taxon>
    </lineage>
</organism>
<dbReference type="EMBL" id="JASCZI010212788">
    <property type="protein sequence ID" value="MED6200313.1"/>
    <property type="molecule type" value="Genomic_DNA"/>
</dbReference>